<keyword evidence="2" id="KW-0067">ATP-binding</keyword>
<dbReference type="SMART" id="SM00219">
    <property type="entry name" value="TyrKc"/>
    <property type="match status" value="1"/>
</dbReference>
<feature type="domain" description="Protein kinase" evidence="4">
    <location>
        <begin position="371"/>
        <end position="630"/>
    </location>
</feature>
<evidence type="ECO:0000256" key="1">
    <source>
        <dbReference type="ARBA" id="ARBA00022741"/>
    </source>
</evidence>
<dbReference type="AlphaFoldDB" id="A0A843X8S5"/>
<accession>A0A843X8S5</accession>
<reference evidence="5" key="1">
    <citation type="submission" date="2017-07" db="EMBL/GenBank/DDBJ databases">
        <title>Taro Niue Genome Assembly and Annotation.</title>
        <authorList>
            <person name="Atibalentja N."/>
            <person name="Keating K."/>
            <person name="Fields C.J."/>
        </authorList>
    </citation>
    <scope>NUCLEOTIDE SEQUENCE</scope>
    <source>
        <strain evidence="5">Niue_2</strain>
        <tissue evidence="5">Leaf</tissue>
    </source>
</reference>
<protein>
    <recommendedName>
        <fullName evidence="4">Protein kinase domain-containing protein</fullName>
    </recommendedName>
</protein>
<dbReference type="Proteomes" id="UP000652761">
    <property type="component" value="Unassembled WGS sequence"/>
</dbReference>
<dbReference type="PROSITE" id="PS50011">
    <property type="entry name" value="PROTEIN_KINASE_DOM"/>
    <property type="match status" value="1"/>
</dbReference>
<dbReference type="PROSITE" id="PS00109">
    <property type="entry name" value="PROTEIN_KINASE_TYR"/>
    <property type="match status" value="1"/>
</dbReference>
<name>A0A843X8S5_COLES</name>
<feature type="compositionally biased region" description="Polar residues" evidence="3">
    <location>
        <begin position="652"/>
        <end position="679"/>
    </location>
</feature>
<evidence type="ECO:0000259" key="4">
    <source>
        <dbReference type="PROSITE" id="PS50011"/>
    </source>
</evidence>
<evidence type="ECO:0000256" key="3">
    <source>
        <dbReference type="SAM" id="MobiDB-lite"/>
    </source>
</evidence>
<keyword evidence="1" id="KW-0547">Nucleotide-binding</keyword>
<keyword evidence="6" id="KW-1185">Reference proteome</keyword>
<dbReference type="PANTHER" id="PTHR47989">
    <property type="entry name" value="OS01G0750732 PROTEIN"/>
    <property type="match status" value="1"/>
</dbReference>
<feature type="region of interest" description="Disordered" evidence="3">
    <location>
        <begin position="652"/>
        <end position="705"/>
    </location>
</feature>
<sequence>MSSKMDSLGSKTASRAAQRVVVIQDASRNIVSSAIRWALDGLSLNPGDELTLLGILHQVNNRSIFPSIGAGKLMEHRRKMDSTSTLETSHKDEELMRKEEEYETSIEIQQLTRLYNVRKVIFHKRVVTASLPKFVAAEAVNKSQATWIILDRQMKKDKKYFLERLSCGISRMKRNGNIELLRGPKAKEHGNVITNGIQDKEKLEMLPGPRIEADTQETTEGIPEDDDLFSLEVSPIRPKNFHEKSSVEMLVNRKEGAQISGEWQQKLSYDSLPIKRFEGNLGIIQNEGARGCMPHNISDGQVIAWSKTIENIELEQNDSVNEDVSETSSAIAQLQEPVEKHSVCSYCEKGKLSDGWNDFKYSELQAATKDFSTENFLSEGGFGSVYKGKLETGQWVAIKQHKNASMQGEKEFISEVHVLSKARHKNVVTLIGSCSEENQLLLVYEYICNGSLDKHLSDCSPKVLSWRERIKIALGAATGLKYLHQNNIIHRDVRPNNILITHNYQALIGDFGLAKTRHDLPDYSEKNILGAFGYLAPEYAENGSATTKTDVYSFGITLLELITGHGRGHVGWAMPLLRERRYPALIDEKIQDSYDVHQLFWMVSVAERCLSKEPDKRPSMKEVMNAMQCIMDNRTVTGLDFLSTCTSISSTRSPKSLIEQETSPRRSPSPTMGTNNTGLQDRAHCKKRRAKSRTRRQVSYEEMLS</sequence>
<dbReference type="EMBL" id="NMUH01006659">
    <property type="protein sequence ID" value="MQM15734.1"/>
    <property type="molecule type" value="Genomic_DNA"/>
</dbReference>
<dbReference type="Gene3D" id="3.30.200.20">
    <property type="entry name" value="Phosphorylase Kinase, domain 1"/>
    <property type="match status" value="1"/>
</dbReference>
<evidence type="ECO:0000313" key="5">
    <source>
        <dbReference type="EMBL" id="MQM15734.1"/>
    </source>
</evidence>
<dbReference type="GO" id="GO:0004713">
    <property type="term" value="F:protein tyrosine kinase activity"/>
    <property type="evidence" value="ECO:0007669"/>
    <property type="project" value="InterPro"/>
</dbReference>
<feature type="compositionally biased region" description="Basic residues" evidence="3">
    <location>
        <begin position="684"/>
        <end position="696"/>
    </location>
</feature>
<dbReference type="InterPro" id="IPR011009">
    <property type="entry name" value="Kinase-like_dom_sf"/>
</dbReference>
<dbReference type="FunFam" id="3.30.200.20:FF:000604">
    <property type="entry name" value="Proline-rich receptor-like protein kinase PERK8"/>
    <property type="match status" value="1"/>
</dbReference>
<evidence type="ECO:0000256" key="2">
    <source>
        <dbReference type="ARBA" id="ARBA00022840"/>
    </source>
</evidence>
<dbReference type="Gene3D" id="1.10.510.10">
    <property type="entry name" value="Transferase(Phosphotransferase) domain 1"/>
    <property type="match status" value="1"/>
</dbReference>
<evidence type="ECO:0000313" key="6">
    <source>
        <dbReference type="Proteomes" id="UP000652761"/>
    </source>
</evidence>
<proteinExistence type="predicted"/>
<dbReference type="GO" id="GO:0005524">
    <property type="term" value="F:ATP binding"/>
    <property type="evidence" value="ECO:0007669"/>
    <property type="project" value="UniProtKB-KW"/>
</dbReference>
<dbReference type="InterPro" id="IPR001245">
    <property type="entry name" value="Ser-Thr/Tyr_kinase_cat_dom"/>
</dbReference>
<dbReference type="InterPro" id="IPR000719">
    <property type="entry name" value="Prot_kinase_dom"/>
</dbReference>
<dbReference type="OrthoDB" id="4062651at2759"/>
<dbReference type="InterPro" id="IPR008266">
    <property type="entry name" value="Tyr_kinase_AS"/>
</dbReference>
<gene>
    <name evidence="5" type="ORF">Taro_048685</name>
</gene>
<dbReference type="SUPFAM" id="SSF56112">
    <property type="entry name" value="Protein kinase-like (PK-like)"/>
    <property type="match status" value="1"/>
</dbReference>
<dbReference type="Pfam" id="PF07714">
    <property type="entry name" value="PK_Tyr_Ser-Thr"/>
    <property type="match status" value="1"/>
</dbReference>
<organism evidence="5 6">
    <name type="scientific">Colocasia esculenta</name>
    <name type="common">Wild taro</name>
    <name type="synonym">Arum esculentum</name>
    <dbReference type="NCBI Taxonomy" id="4460"/>
    <lineage>
        <taxon>Eukaryota</taxon>
        <taxon>Viridiplantae</taxon>
        <taxon>Streptophyta</taxon>
        <taxon>Embryophyta</taxon>
        <taxon>Tracheophyta</taxon>
        <taxon>Spermatophyta</taxon>
        <taxon>Magnoliopsida</taxon>
        <taxon>Liliopsida</taxon>
        <taxon>Araceae</taxon>
        <taxon>Aroideae</taxon>
        <taxon>Colocasieae</taxon>
        <taxon>Colocasia</taxon>
    </lineage>
</organism>
<dbReference type="PANTHER" id="PTHR47989:SF8">
    <property type="entry name" value="INACTIVE PROTEIN KINASE SELMODRAFT_444075-LIKE"/>
    <property type="match status" value="1"/>
</dbReference>
<dbReference type="InterPro" id="IPR020635">
    <property type="entry name" value="Tyr_kinase_cat_dom"/>
</dbReference>
<comment type="caution">
    <text evidence="5">The sequence shown here is derived from an EMBL/GenBank/DDBJ whole genome shotgun (WGS) entry which is preliminary data.</text>
</comment>